<name>A0AAV4SYV9_CAEEX</name>
<dbReference type="AlphaFoldDB" id="A0AAV4SYV9"/>
<keyword evidence="2" id="KW-1185">Reference proteome</keyword>
<accession>A0AAV4SYV9</accession>
<evidence type="ECO:0000313" key="1">
    <source>
        <dbReference type="EMBL" id="GIY39623.1"/>
    </source>
</evidence>
<proteinExistence type="predicted"/>
<gene>
    <name evidence="1" type="ORF">CEXT_792921</name>
</gene>
<dbReference type="Proteomes" id="UP001054945">
    <property type="component" value="Unassembled WGS sequence"/>
</dbReference>
<comment type="caution">
    <text evidence="1">The sequence shown here is derived from an EMBL/GenBank/DDBJ whole genome shotgun (WGS) entry which is preliminary data.</text>
</comment>
<dbReference type="EMBL" id="BPLR01010491">
    <property type="protein sequence ID" value="GIY39623.1"/>
    <property type="molecule type" value="Genomic_DNA"/>
</dbReference>
<organism evidence="1 2">
    <name type="scientific">Caerostris extrusa</name>
    <name type="common">Bark spider</name>
    <name type="synonym">Caerostris bankana</name>
    <dbReference type="NCBI Taxonomy" id="172846"/>
    <lineage>
        <taxon>Eukaryota</taxon>
        <taxon>Metazoa</taxon>
        <taxon>Ecdysozoa</taxon>
        <taxon>Arthropoda</taxon>
        <taxon>Chelicerata</taxon>
        <taxon>Arachnida</taxon>
        <taxon>Araneae</taxon>
        <taxon>Araneomorphae</taxon>
        <taxon>Entelegynae</taxon>
        <taxon>Araneoidea</taxon>
        <taxon>Araneidae</taxon>
        <taxon>Caerostris</taxon>
    </lineage>
</organism>
<sequence length="151" mass="17798">MEHAFKWLGETMCIVVGNRSCSHFVGMFKDLLFRRPATENNSKVHFSFLVLRKKEHTKVTSEFWTKEFPAGVEYYVLNIAFEVTLNRCLPMDNHNLERTSNNMVFGNLKPHTKPYSEIYRLLSCPVPEWTMEFYAWFSLSIIKPRSPILEI</sequence>
<protein>
    <submittedName>
        <fullName evidence="1">Uncharacterized protein</fullName>
    </submittedName>
</protein>
<evidence type="ECO:0000313" key="2">
    <source>
        <dbReference type="Proteomes" id="UP001054945"/>
    </source>
</evidence>
<reference evidence="1 2" key="1">
    <citation type="submission" date="2021-06" db="EMBL/GenBank/DDBJ databases">
        <title>Caerostris extrusa draft genome.</title>
        <authorList>
            <person name="Kono N."/>
            <person name="Arakawa K."/>
        </authorList>
    </citation>
    <scope>NUCLEOTIDE SEQUENCE [LARGE SCALE GENOMIC DNA]</scope>
</reference>